<evidence type="ECO:0000313" key="2">
    <source>
        <dbReference type="EMBL" id="RSH80579.1"/>
    </source>
</evidence>
<accession>A0A427XNT8</accession>
<dbReference type="AlphaFoldDB" id="A0A427XNT8"/>
<protein>
    <recommendedName>
        <fullName evidence="1">PAS domain-containing protein</fullName>
    </recommendedName>
</protein>
<dbReference type="InterPro" id="IPR035965">
    <property type="entry name" value="PAS-like_dom_sf"/>
</dbReference>
<evidence type="ECO:0000259" key="1">
    <source>
        <dbReference type="PROSITE" id="PS50112"/>
    </source>
</evidence>
<proteinExistence type="predicted"/>
<keyword evidence="3" id="KW-1185">Reference proteome</keyword>
<dbReference type="Proteomes" id="UP000279236">
    <property type="component" value="Unassembled WGS sequence"/>
</dbReference>
<dbReference type="PROSITE" id="PS50112">
    <property type="entry name" value="PAS"/>
    <property type="match status" value="1"/>
</dbReference>
<dbReference type="SUPFAM" id="SSF55785">
    <property type="entry name" value="PYP-like sensor domain (PAS domain)"/>
    <property type="match status" value="1"/>
</dbReference>
<dbReference type="OrthoDB" id="411251at2759"/>
<organism evidence="2 3">
    <name type="scientific">Apiotrichum porosum</name>
    <dbReference type="NCBI Taxonomy" id="105984"/>
    <lineage>
        <taxon>Eukaryota</taxon>
        <taxon>Fungi</taxon>
        <taxon>Dikarya</taxon>
        <taxon>Basidiomycota</taxon>
        <taxon>Agaricomycotina</taxon>
        <taxon>Tremellomycetes</taxon>
        <taxon>Trichosporonales</taxon>
        <taxon>Trichosporonaceae</taxon>
        <taxon>Apiotrichum</taxon>
    </lineage>
</organism>
<dbReference type="InterPro" id="IPR000014">
    <property type="entry name" value="PAS"/>
</dbReference>
<comment type="caution">
    <text evidence="2">The sequence shown here is derived from an EMBL/GenBank/DDBJ whole genome shotgun (WGS) entry which is preliminary data.</text>
</comment>
<dbReference type="EMBL" id="RSCE01000008">
    <property type="protein sequence ID" value="RSH80579.1"/>
    <property type="molecule type" value="Genomic_DNA"/>
</dbReference>
<dbReference type="CDD" id="cd00130">
    <property type="entry name" value="PAS"/>
    <property type="match status" value="1"/>
</dbReference>
<evidence type="ECO:0000313" key="3">
    <source>
        <dbReference type="Proteomes" id="UP000279236"/>
    </source>
</evidence>
<sequence>MFVLTAEWNALITYASESVQEILGYETYELRGKTSYLIFHPDEIMALKEAHYSTVYNLIVGTLTRAVNGPNHSRLAATAREVVELRGGRRLSNLDPWSSPRLQYPGEVPPWMLDPESEWPRPEPIHRTLFLLDRFTDAVRIMFASNELIVGESDAAIALVQSVRLLVEPYRTLKDQSFYCIVLPSERAKVRQWVESSKTWTPIVYDNERTGGYG</sequence>
<name>A0A427XNT8_9TREE</name>
<gene>
    <name evidence="2" type="ORF">EHS24_009161</name>
</gene>
<reference evidence="2 3" key="1">
    <citation type="submission" date="2018-11" db="EMBL/GenBank/DDBJ databases">
        <title>Genome sequence of Apiotrichum porosum DSM 27194.</title>
        <authorList>
            <person name="Aliyu H."/>
            <person name="Gorte O."/>
            <person name="Ochsenreither K."/>
        </authorList>
    </citation>
    <scope>NUCLEOTIDE SEQUENCE [LARGE SCALE GENOMIC DNA]</scope>
    <source>
        <strain evidence="2 3">DSM 27194</strain>
    </source>
</reference>
<feature type="domain" description="PAS" evidence="1">
    <location>
        <begin position="1"/>
        <end position="70"/>
    </location>
</feature>
<dbReference type="GeneID" id="39593704"/>
<dbReference type="STRING" id="105984.A0A427XNT8"/>
<dbReference type="RefSeq" id="XP_028475526.1">
    <property type="nucleotide sequence ID" value="XM_028624454.1"/>
</dbReference>
<dbReference type="Gene3D" id="3.30.450.20">
    <property type="entry name" value="PAS domain"/>
    <property type="match status" value="1"/>
</dbReference>